<feature type="region of interest" description="Disordered" evidence="1">
    <location>
        <begin position="80"/>
        <end position="107"/>
    </location>
</feature>
<sequence length="157" mass="17417">MMRDMGSNPGGVYHALLLSHQTTHTHALQSLGSPSRQQPLHHQLVALPAVLQQYNGRRAGSVSRKQPLYRIVPALAAHARWRHHSRPADRSRASTHTHTPPTKGQSLTPVRAVTEASLCCEEREKERCNPRAGQQPAFRAILLCLSLSHARVCVRVP</sequence>
<evidence type="ECO:0000313" key="3">
    <source>
        <dbReference type="Proteomes" id="UP000245119"/>
    </source>
</evidence>
<organism evidence="2 3">
    <name type="scientific">Pomacea canaliculata</name>
    <name type="common">Golden apple snail</name>
    <dbReference type="NCBI Taxonomy" id="400727"/>
    <lineage>
        <taxon>Eukaryota</taxon>
        <taxon>Metazoa</taxon>
        <taxon>Spiralia</taxon>
        <taxon>Lophotrochozoa</taxon>
        <taxon>Mollusca</taxon>
        <taxon>Gastropoda</taxon>
        <taxon>Caenogastropoda</taxon>
        <taxon>Architaenioglossa</taxon>
        <taxon>Ampullarioidea</taxon>
        <taxon>Ampullariidae</taxon>
        <taxon>Pomacea</taxon>
    </lineage>
</organism>
<keyword evidence="3" id="KW-1185">Reference proteome</keyword>
<evidence type="ECO:0000313" key="2">
    <source>
        <dbReference type="EMBL" id="PVD24561.1"/>
    </source>
</evidence>
<proteinExistence type="predicted"/>
<accession>A0A2T7NTS4</accession>
<gene>
    <name evidence="2" type="ORF">C0Q70_15044</name>
</gene>
<dbReference type="EMBL" id="PZQS01000009">
    <property type="protein sequence ID" value="PVD24561.1"/>
    <property type="molecule type" value="Genomic_DNA"/>
</dbReference>
<dbReference type="AlphaFoldDB" id="A0A2T7NTS4"/>
<evidence type="ECO:0000256" key="1">
    <source>
        <dbReference type="SAM" id="MobiDB-lite"/>
    </source>
</evidence>
<comment type="caution">
    <text evidence="2">The sequence shown here is derived from an EMBL/GenBank/DDBJ whole genome shotgun (WGS) entry which is preliminary data.</text>
</comment>
<reference evidence="2 3" key="1">
    <citation type="submission" date="2018-04" db="EMBL/GenBank/DDBJ databases">
        <title>The genome of golden apple snail Pomacea canaliculata provides insight into stress tolerance and invasive adaptation.</title>
        <authorList>
            <person name="Liu C."/>
            <person name="Liu B."/>
            <person name="Ren Y."/>
            <person name="Zhang Y."/>
            <person name="Wang H."/>
            <person name="Li S."/>
            <person name="Jiang F."/>
            <person name="Yin L."/>
            <person name="Zhang G."/>
            <person name="Qian W."/>
            <person name="Fan W."/>
        </authorList>
    </citation>
    <scope>NUCLEOTIDE SEQUENCE [LARGE SCALE GENOMIC DNA]</scope>
    <source>
        <strain evidence="2">SZHN2017</strain>
        <tissue evidence="2">Muscle</tissue>
    </source>
</reference>
<feature type="compositionally biased region" description="Polar residues" evidence="1">
    <location>
        <begin position="94"/>
        <end position="107"/>
    </location>
</feature>
<dbReference type="Proteomes" id="UP000245119">
    <property type="component" value="Linkage Group LG9"/>
</dbReference>
<protein>
    <submittedName>
        <fullName evidence="2">Uncharacterized protein</fullName>
    </submittedName>
</protein>
<name>A0A2T7NTS4_POMCA</name>